<sequence>MDALEQREKELRHKHMSLELELLLYQTANKNREINEQGRLAVEIVAEATIVSEGKAFSPMMPRNTEANGAANNGSDYTAINAEIAELHDSVVTACNQAQVTSDTLILLKHEITQLLEFMEQNRPQ</sequence>
<dbReference type="EMBL" id="JANBPG010000272">
    <property type="protein sequence ID" value="KAJ1898062.1"/>
    <property type="molecule type" value="Genomic_DNA"/>
</dbReference>
<proteinExistence type="predicted"/>
<reference evidence="1" key="1">
    <citation type="submission" date="2022-07" db="EMBL/GenBank/DDBJ databases">
        <title>Phylogenomic reconstructions and comparative analyses of Kickxellomycotina fungi.</title>
        <authorList>
            <person name="Reynolds N.K."/>
            <person name="Stajich J.E."/>
            <person name="Barry K."/>
            <person name="Grigoriev I.V."/>
            <person name="Crous P."/>
            <person name="Smith M.E."/>
        </authorList>
    </citation>
    <scope>NUCLEOTIDE SEQUENCE</scope>
    <source>
        <strain evidence="1">Benny 63K</strain>
    </source>
</reference>
<comment type="caution">
    <text evidence="1">The sequence shown here is derived from an EMBL/GenBank/DDBJ whole genome shotgun (WGS) entry which is preliminary data.</text>
</comment>
<evidence type="ECO:0000313" key="1">
    <source>
        <dbReference type="EMBL" id="KAJ1898062.1"/>
    </source>
</evidence>
<evidence type="ECO:0000313" key="2">
    <source>
        <dbReference type="Proteomes" id="UP001150581"/>
    </source>
</evidence>
<dbReference type="Proteomes" id="UP001150581">
    <property type="component" value="Unassembled WGS sequence"/>
</dbReference>
<name>A0ACC1ILU9_9FUNG</name>
<keyword evidence="2" id="KW-1185">Reference proteome</keyword>
<accession>A0ACC1ILU9</accession>
<protein>
    <submittedName>
        <fullName evidence="1">Uncharacterized protein</fullName>
    </submittedName>
</protein>
<gene>
    <name evidence="1" type="ORF">LPJ66_002982</name>
</gene>
<organism evidence="1 2">
    <name type="scientific">Kickxella alabastrina</name>
    <dbReference type="NCBI Taxonomy" id="61397"/>
    <lineage>
        <taxon>Eukaryota</taxon>
        <taxon>Fungi</taxon>
        <taxon>Fungi incertae sedis</taxon>
        <taxon>Zoopagomycota</taxon>
        <taxon>Kickxellomycotina</taxon>
        <taxon>Kickxellomycetes</taxon>
        <taxon>Kickxellales</taxon>
        <taxon>Kickxellaceae</taxon>
        <taxon>Kickxella</taxon>
    </lineage>
</organism>